<evidence type="ECO:0000256" key="3">
    <source>
        <dbReference type="ARBA" id="ARBA00022692"/>
    </source>
</evidence>
<evidence type="ECO:0000259" key="10">
    <source>
        <dbReference type="PROSITE" id="PS50893"/>
    </source>
</evidence>
<evidence type="ECO:0000256" key="2">
    <source>
        <dbReference type="ARBA" id="ARBA00022448"/>
    </source>
</evidence>
<dbReference type="InterPro" id="IPR013525">
    <property type="entry name" value="ABC2_TM"/>
</dbReference>
<dbReference type="GO" id="GO:0016887">
    <property type="term" value="F:ATP hydrolysis activity"/>
    <property type="evidence" value="ECO:0007669"/>
    <property type="project" value="InterPro"/>
</dbReference>
<keyword evidence="12" id="KW-1185">Reference proteome</keyword>
<keyword evidence="6 9" id="KW-1133">Transmembrane helix</keyword>
<dbReference type="OrthoDB" id="66620at2759"/>
<evidence type="ECO:0000256" key="6">
    <source>
        <dbReference type="ARBA" id="ARBA00022989"/>
    </source>
</evidence>
<protein>
    <recommendedName>
        <fullName evidence="10">ABC transporter domain-containing protein</fullName>
    </recommendedName>
</protein>
<dbReference type="GO" id="GO:0140359">
    <property type="term" value="F:ABC-type transporter activity"/>
    <property type="evidence" value="ECO:0007669"/>
    <property type="project" value="InterPro"/>
</dbReference>
<dbReference type="InterPro" id="IPR050352">
    <property type="entry name" value="ABCG_transporters"/>
</dbReference>
<keyword evidence="4" id="KW-0547">Nucleotide-binding</keyword>
<organism evidence="11 12">
    <name type="scientific">Ophiocordyceps polyrhachis-furcata BCC 54312</name>
    <dbReference type="NCBI Taxonomy" id="1330021"/>
    <lineage>
        <taxon>Eukaryota</taxon>
        <taxon>Fungi</taxon>
        <taxon>Dikarya</taxon>
        <taxon>Ascomycota</taxon>
        <taxon>Pezizomycotina</taxon>
        <taxon>Sordariomycetes</taxon>
        <taxon>Hypocreomycetidae</taxon>
        <taxon>Hypocreales</taxon>
        <taxon>Ophiocordycipitaceae</taxon>
        <taxon>Ophiocordyceps</taxon>
    </lineage>
</organism>
<dbReference type="Proteomes" id="UP000253664">
    <property type="component" value="Unassembled WGS sequence"/>
</dbReference>
<feature type="domain" description="ABC transporter" evidence="10">
    <location>
        <begin position="63"/>
        <end position="313"/>
    </location>
</feature>
<dbReference type="PANTHER" id="PTHR48041">
    <property type="entry name" value="ABC TRANSPORTER G FAMILY MEMBER 28"/>
    <property type="match status" value="1"/>
</dbReference>
<dbReference type="AlphaFoldDB" id="A0A367LCD1"/>
<proteinExistence type="predicted"/>
<evidence type="ECO:0000256" key="9">
    <source>
        <dbReference type="SAM" id="Phobius"/>
    </source>
</evidence>
<reference evidence="11 12" key="1">
    <citation type="journal article" date="2015" name="BMC Genomics">
        <title>Insights from the genome of Ophiocordyceps polyrhachis-furcata to pathogenicity and host specificity in insect fungi.</title>
        <authorList>
            <person name="Wichadakul D."/>
            <person name="Kobmoo N."/>
            <person name="Ingsriswang S."/>
            <person name="Tangphatsornruang S."/>
            <person name="Chantasingh D."/>
            <person name="Luangsa-ard J.J."/>
            <person name="Eurwilaichitr L."/>
        </authorList>
    </citation>
    <scope>NUCLEOTIDE SEQUENCE [LARGE SCALE GENOMIC DNA]</scope>
    <source>
        <strain evidence="11 12">BCC 54312</strain>
    </source>
</reference>
<dbReference type="PANTHER" id="PTHR48041:SF98">
    <property type="entry name" value="TRANSPORTER, PUTATIVE (EUROFUNG)-RELATED"/>
    <property type="match status" value="1"/>
</dbReference>
<feature type="transmembrane region" description="Helical" evidence="9">
    <location>
        <begin position="558"/>
        <end position="577"/>
    </location>
</feature>
<feature type="transmembrane region" description="Helical" evidence="9">
    <location>
        <begin position="448"/>
        <end position="467"/>
    </location>
</feature>
<comment type="subcellular location">
    <subcellularLocation>
        <location evidence="1">Membrane</location>
        <topology evidence="1">Multi-pass membrane protein</topology>
    </subcellularLocation>
</comment>
<evidence type="ECO:0000256" key="4">
    <source>
        <dbReference type="ARBA" id="ARBA00022741"/>
    </source>
</evidence>
<sequence length="632" mass="70280">MTDVEKQATGGRLAGNSVVHSIAWRGVTMTVKNSKKRGEKRKIVDNVDGVVQAARREARSERLWIMSMAWSRQVSSQQANRGKKKKKKKDKKLIVVLGELCALMGPSGAGKTSLLNFLARQTSHSSKTDGEVLVNGKPLQDDEFRRISAFVQQEDNLLGSLTCFETVDFNVRLSSSRRTKAERRDFVNDILRSFGLQERGDSFIDLPFRGRISGGQKRRVSVASQVASEPEILFLDEPTTGLDSTGSREIIQYLSDLAKRTKMIIICSIHQPSDAVFRIFDKLLLLSEAKTCYFGPPSDVIGHFEAMGHYMNADDSPADFIIAKVNNSFGADRPSSSSSSSSPPPPSFPSSPLELHRLWAESDGEKDLHKAIAATELAAKNGLLGLQLPRQSSNRARRIVTLVRRGFVKSNRDPTVFSLRLVLYILLSIIIGTLWPRVSQSQDTIQNLMAIAFVAVCFGAFIAVSYIPTLEEDIKHHKQEKRNGYCASGEFLVANFLTGLPYLAITSVAIYLILYGLLGLRHSAEASSTWIMWMLVVLETTDSYSILCTALVTKANASAAILLLWNAVQICTSGYLIKPTMMSNFYKYGFYHWNYIVYPLRGVLTSQLRDATYDCEPGCHCLYQPMPENACQ</sequence>
<evidence type="ECO:0000256" key="7">
    <source>
        <dbReference type="ARBA" id="ARBA00023136"/>
    </source>
</evidence>
<gene>
    <name evidence="11" type="ORF">L249_0733</name>
</gene>
<evidence type="ECO:0000256" key="1">
    <source>
        <dbReference type="ARBA" id="ARBA00004141"/>
    </source>
</evidence>
<keyword evidence="3 9" id="KW-0812">Transmembrane</keyword>
<keyword evidence="7 9" id="KW-0472">Membrane</keyword>
<evidence type="ECO:0000256" key="8">
    <source>
        <dbReference type="SAM" id="MobiDB-lite"/>
    </source>
</evidence>
<dbReference type="Pfam" id="PF01061">
    <property type="entry name" value="ABC2_membrane"/>
    <property type="match status" value="1"/>
</dbReference>
<accession>A0A367LCD1</accession>
<dbReference type="EMBL" id="LKCN02000007">
    <property type="protein sequence ID" value="RCI12076.1"/>
    <property type="molecule type" value="Genomic_DNA"/>
</dbReference>
<feature type="non-terminal residue" evidence="11">
    <location>
        <position position="632"/>
    </location>
</feature>
<name>A0A367LCD1_9HYPO</name>
<dbReference type="InterPro" id="IPR027417">
    <property type="entry name" value="P-loop_NTPase"/>
</dbReference>
<dbReference type="Pfam" id="PF00005">
    <property type="entry name" value="ABC_tran"/>
    <property type="match status" value="1"/>
</dbReference>
<dbReference type="Gene3D" id="3.40.50.300">
    <property type="entry name" value="P-loop containing nucleotide triphosphate hydrolases"/>
    <property type="match status" value="1"/>
</dbReference>
<evidence type="ECO:0000313" key="11">
    <source>
        <dbReference type="EMBL" id="RCI12076.1"/>
    </source>
</evidence>
<keyword evidence="2" id="KW-0813">Transport</keyword>
<comment type="caution">
    <text evidence="11">The sequence shown here is derived from an EMBL/GenBank/DDBJ whole genome shotgun (WGS) entry which is preliminary data.</text>
</comment>
<dbReference type="SMART" id="SM00382">
    <property type="entry name" value="AAA"/>
    <property type="match status" value="1"/>
</dbReference>
<dbReference type="PROSITE" id="PS00211">
    <property type="entry name" value="ABC_TRANSPORTER_1"/>
    <property type="match status" value="1"/>
</dbReference>
<dbReference type="STRING" id="1330021.A0A367LCD1"/>
<evidence type="ECO:0000256" key="5">
    <source>
        <dbReference type="ARBA" id="ARBA00022840"/>
    </source>
</evidence>
<dbReference type="PROSITE" id="PS50893">
    <property type="entry name" value="ABC_TRANSPORTER_2"/>
    <property type="match status" value="1"/>
</dbReference>
<dbReference type="InterPro" id="IPR017871">
    <property type="entry name" value="ABC_transporter-like_CS"/>
</dbReference>
<dbReference type="GO" id="GO:0005524">
    <property type="term" value="F:ATP binding"/>
    <property type="evidence" value="ECO:0007669"/>
    <property type="project" value="UniProtKB-KW"/>
</dbReference>
<feature type="region of interest" description="Disordered" evidence="8">
    <location>
        <begin position="332"/>
        <end position="351"/>
    </location>
</feature>
<evidence type="ECO:0000313" key="12">
    <source>
        <dbReference type="Proteomes" id="UP000253664"/>
    </source>
</evidence>
<feature type="transmembrane region" description="Helical" evidence="9">
    <location>
        <begin position="500"/>
        <end position="518"/>
    </location>
</feature>
<dbReference type="SUPFAM" id="SSF52540">
    <property type="entry name" value="P-loop containing nucleoside triphosphate hydrolases"/>
    <property type="match status" value="1"/>
</dbReference>
<dbReference type="InterPro" id="IPR003593">
    <property type="entry name" value="AAA+_ATPase"/>
</dbReference>
<keyword evidence="5" id="KW-0067">ATP-binding</keyword>
<dbReference type="InterPro" id="IPR003439">
    <property type="entry name" value="ABC_transporter-like_ATP-bd"/>
</dbReference>
<dbReference type="GO" id="GO:0016020">
    <property type="term" value="C:membrane"/>
    <property type="evidence" value="ECO:0007669"/>
    <property type="project" value="UniProtKB-SubCell"/>
</dbReference>
<feature type="transmembrane region" description="Helical" evidence="9">
    <location>
        <begin position="417"/>
        <end position="436"/>
    </location>
</feature>